<dbReference type="CDD" id="cd09019">
    <property type="entry name" value="galactose_mutarotase_like"/>
    <property type="match status" value="1"/>
</dbReference>
<dbReference type="InterPro" id="IPR049704">
    <property type="entry name" value="Aminotrans_3_PPA_site"/>
</dbReference>
<dbReference type="InterPro" id="IPR018052">
    <property type="entry name" value="Ald1_epimerase_CS"/>
</dbReference>
<protein>
    <submittedName>
        <fullName evidence="5">Aminotransferase class-III</fullName>
    </submittedName>
</protein>
<evidence type="ECO:0000256" key="2">
    <source>
        <dbReference type="ARBA" id="ARBA00022898"/>
    </source>
</evidence>
<dbReference type="InterPro" id="IPR008183">
    <property type="entry name" value="Aldose_1/G6P_1-epimerase"/>
</dbReference>
<name>A0ABR4PT66_9HELO</name>
<dbReference type="SUPFAM" id="SSF53383">
    <property type="entry name" value="PLP-dependent transferases"/>
    <property type="match status" value="1"/>
</dbReference>
<dbReference type="Proteomes" id="UP001629113">
    <property type="component" value="Unassembled WGS sequence"/>
</dbReference>
<dbReference type="InterPro" id="IPR005814">
    <property type="entry name" value="Aminotrans_3"/>
</dbReference>
<dbReference type="Gene3D" id="3.40.640.10">
    <property type="entry name" value="Type I PLP-dependent aspartate aminotransferase-like (Major domain)"/>
    <property type="match status" value="1"/>
</dbReference>
<dbReference type="Gene3D" id="2.70.98.10">
    <property type="match status" value="1"/>
</dbReference>
<dbReference type="SUPFAM" id="SSF74650">
    <property type="entry name" value="Galactose mutarotase-like"/>
    <property type="match status" value="1"/>
</dbReference>
<evidence type="ECO:0000256" key="1">
    <source>
        <dbReference type="ARBA" id="ARBA00008954"/>
    </source>
</evidence>
<evidence type="ECO:0000313" key="5">
    <source>
        <dbReference type="EMBL" id="KAL3426337.1"/>
    </source>
</evidence>
<accession>A0ABR4PT66</accession>
<dbReference type="PROSITE" id="PS00600">
    <property type="entry name" value="AA_TRANSFER_CLASS_3"/>
    <property type="match status" value="1"/>
</dbReference>
<comment type="similarity">
    <text evidence="1">Belongs to the class-III pyridoxal-phosphate-dependent aminotransferase family.</text>
</comment>
<keyword evidence="2" id="KW-0663">Pyridoxal phosphate</keyword>
<dbReference type="InterPro" id="IPR015421">
    <property type="entry name" value="PyrdxlP-dep_Trfase_major"/>
</dbReference>
<keyword evidence="5" id="KW-0808">Transferase</keyword>
<keyword evidence="4" id="KW-0119">Carbohydrate metabolism</keyword>
<dbReference type="NCBIfam" id="NF005685">
    <property type="entry name" value="PRK07483.1"/>
    <property type="match status" value="1"/>
</dbReference>
<dbReference type="InterPro" id="IPR014718">
    <property type="entry name" value="GH-type_carb-bd"/>
</dbReference>
<evidence type="ECO:0000313" key="6">
    <source>
        <dbReference type="Proteomes" id="UP001629113"/>
    </source>
</evidence>
<dbReference type="PROSITE" id="PS00545">
    <property type="entry name" value="ALDOSE_1_EPIMERASE"/>
    <property type="match status" value="1"/>
</dbReference>
<dbReference type="EMBL" id="JBFCZG010000002">
    <property type="protein sequence ID" value="KAL3426337.1"/>
    <property type="molecule type" value="Genomic_DNA"/>
</dbReference>
<evidence type="ECO:0000256" key="4">
    <source>
        <dbReference type="ARBA" id="ARBA00023277"/>
    </source>
</evidence>
<organism evidence="5 6">
    <name type="scientific">Phlyctema vagabunda</name>
    <dbReference type="NCBI Taxonomy" id="108571"/>
    <lineage>
        <taxon>Eukaryota</taxon>
        <taxon>Fungi</taxon>
        <taxon>Dikarya</taxon>
        <taxon>Ascomycota</taxon>
        <taxon>Pezizomycotina</taxon>
        <taxon>Leotiomycetes</taxon>
        <taxon>Helotiales</taxon>
        <taxon>Dermateaceae</taxon>
        <taxon>Phlyctema</taxon>
    </lineage>
</organism>
<dbReference type="InterPro" id="IPR011013">
    <property type="entry name" value="Gal_mutarotase_sf_dom"/>
</dbReference>
<dbReference type="GO" id="GO:0008483">
    <property type="term" value="F:transaminase activity"/>
    <property type="evidence" value="ECO:0007669"/>
    <property type="project" value="UniProtKB-KW"/>
</dbReference>
<keyword evidence="6" id="KW-1185">Reference proteome</keyword>
<dbReference type="CDD" id="cd00610">
    <property type="entry name" value="OAT_like"/>
    <property type="match status" value="1"/>
</dbReference>
<keyword evidence="5" id="KW-0032">Aminotransferase</keyword>
<proteinExistence type="inferred from homology"/>
<dbReference type="Pfam" id="PF00202">
    <property type="entry name" value="Aminotran_3"/>
    <property type="match status" value="1"/>
</dbReference>
<dbReference type="PANTHER" id="PTHR43094">
    <property type="entry name" value="AMINOTRANSFERASE"/>
    <property type="match status" value="1"/>
</dbReference>
<gene>
    <name evidence="5" type="ORF">PVAG01_03128</name>
</gene>
<evidence type="ECO:0000256" key="3">
    <source>
        <dbReference type="ARBA" id="ARBA00023235"/>
    </source>
</evidence>
<comment type="caution">
    <text evidence="5">The sequence shown here is derived from an EMBL/GenBank/DDBJ whole genome shotgun (WGS) entry which is preliminary data.</text>
</comment>
<dbReference type="InterPro" id="IPR047215">
    <property type="entry name" value="Galactose_mutarotase-like"/>
</dbReference>
<dbReference type="Gene3D" id="3.90.1150.10">
    <property type="entry name" value="Aspartate Aminotransferase, domain 1"/>
    <property type="match status" value="1"/>
</dbReference>
<dbReference type="InterPro" id="IPR015422">
    <property type="entry name" value="PyrdxlP-dep_Trfase_small"/>
</dbReference>
<dbReference type="Pfam" id="PF01263">
    <property type="entry name" value="Aldose_epim"/>
    <property type="match status" value="1"/>
</dbReference>
<keyword evidence="3" id="KW-0413">Isomerase</keyword>
<dbReference type="InterPro" id="IPR015424">
    <property type="entry name" value="PyrdxlP-dep_Trfase"/>
</dbReference>
<dbReference type="PANTHER" id="PTHR43094:SF1">
    <property type="entry name" value="AMINOTRANSFERASE CLASS-III"/>
    <property type="match status" value="1"/>
</dbReference>
<reference evidence="5 6" key="1">
    <citation type="submission" date="2024-06" db="EMBL/GenBank/DDBJ databases">
        <title>Complete genome of Phlyctema vagabunda strain 19-DSS-EL-015.</title>
        <authorList>
            <person name="Fiorenzani C."/>
        </authorList>
    </citation>
    <scope>NUCLEOTIDE SEQUENCE [LARGE SCALE GENOMIC DNA]</scope>
    <source>
        <strain evidence="5 6">19-DSS-EL-015</strain>
    </source>
</reference>
<sequence length="858" mass="93695">MADASAPFEFLPLGAIIQKFLVGETNIVQSFPTAALYESHNSPYFGETIGRVANRVSGAKINSLNGKSYPLVQNDGPNALHGGVKGWGKRVWQGPTPSGVRKIEGLDGELKGGESVTFKLTSEDGDEGYPGTVEAEIIYTVGTQLSEGREVRVLGIEYEAKLVGGADETVVNITNHSYFNLSGLPTIEGTEVTLNTNSYLPVDNGGIPNNGIDTYKSITPNKAFTLGAEEPAVDDCFIVNTDSASIPLDTRSEPLAKLVTAYHPSTKIHLEVLSTEPAYQFYTGGFIDVAAVENVPARGKRSGFCVEPSRYVNAPNVDEWKSQVLLKKGQVYGSRIVVRFVLRTHTVTDKPSNLMQAKEVRQFSSTRRLHRPLQSSNRFKDKRQRMAPSVILQGSDGLPAIVKQEAQETEPALLHRSLLERPIHVENATGIHLHLRDGRTIIDACAGAAVAAIGHGNMEVIQAAMAQMVKVSYVHTMSYTTDAAEDLARLLLRDNRYGLEKAYFVCSGSEANESAIKVARQYFFELGQKERMFFVSRRQAYHGNSIGSMSLSTNRARKIPYEGAVTLPHVAYVEPAYAYQYQRTDESEDQYVGRLLRGLEQEFLRIGPKRVAAFVAEPVVGATAGCVTAPTGYFKGVRRLCDQYGILLVLDEIMCGMGRTGTYFAFEQENIEPDIVTIGKGLSGGYAPIAGVLVHKKVVDVLRQGTAAFNHGHTYQAHPVSCAAALAVQTIIRRENLVERCAVLGNYLGMLLRAALGECKFVGDIRGRGLFWAVEFVADKQSKRCLPAELRFGHKIQQRAFDLGVAVYPGAGTVDGVKGDHVLLAPPFTVERQMLARIVDVLKEAYIATEATLDVPSL</sequence>